<keyword evidence="1" id="KW-0812">Transmembrane</keyword>
<protein>
    <submittedName>
        <fullName evidence="3">Uncharacterized protein</fullName>
    </submittedName>
</protein>
<evidence type="ECO:0000313" key="3">
    <source>
        <dbReference type="WBParaSite" id="scaffold4130_cov305.g7673"/>
    </source>
</evidence>
<dbReference type="Proteomes" id="UP000887561">
    <property type="component" value="Unplaced"/>
</dbReference>
<organism evidence="2 3">
    <name type="scientific">Meloidogyne javanica</name>
    <name type="common">Root-knot nematode worm</name>
    <dbReference type="NCBI Taxonomy" id="6303"/>
    <lineage>
        <taxon>Eukaryota</taxon>
        <taxon>Metazoa</taxon>
        <taxon>Ecdysozoa</taxon>
        <taxon>Nematoda</taxon>
        <taxon>Chromadorea</taxon>
        <taxon>Rhabditida</taxon>
        <taxon>Tylenchina</taxon>
        <taxon>Tylenchomorpha</taxon>
        <taxon>Tylenchoidea</taxon>
        <taxon>Meloidogynidae</taxon>
        <taxon>Meloidogyninae</taxon>
        <taxon>Meloidogyne</taxon>
        <taxon>Meloidogyne incognita group</taxon>
    </lineage>
</organism>
<keyword evidence="1" id="KW-1133">Transmembrane helix</keyword>
<dbReference type="WBParaSite" id="scaffold4130_cov305.g7673">
    <property type="protein sequence ID" value="scaffold4130_cov305.g7673"/>
    <property type="gene ID" value="scaffold4130_cov305.g7673"/>
</dbReference>
<keyword evidence="1" id="KW-0472">Membrane</keyword>
<feature type="transmembrane region" description="Helical" evidence="1">
    <location>
        <begin position="15"/>
        <end position="33"/>
    </location>
</feature>
<feature type="transmembrane region" description="Helical" evidence="1">
    <location>
        <begin position="45"/>
        <end position="68"/>
    </location>
</feature>
<accession>A0A915MJ29</accession>
<reference evidence="3" key="1">
    <citation type="submission" date="2022-11" db="UniProtKB">
        <authorList>
            <consortium name="WormBaseParasite"/>
        </authorList>
    </citation>
    <scope>IDENTIFICATION</scope>
</reference>
<evidence type="ECO:0000256" key="1">
    <source>
        <dbReference type="SAM" id="Phobius"/>
    </source>
</evidence>
<evidence type="ECO:0000313" key="2">
    <source>
        <dbReference type="Proteomes" id="UP000887561"/>
    </source>
</evidence>
<name>A0A915MJ29_MELJA</name>
<dbReference type="AlphaFoldDB" id="A0A915MJ29"/>
<keyword evidence="2" id="KW-1185">Reference proteome</keyword>
<sequence>MFTDTFSTQYIAPSINFLTCVIASSSNVFILFTCSSDYRRAFKRLAFDLPILVLVFLTIFNLFAAVMASGEDSQEILERSKRQFSFVKVAPDGALSRKKRQFKLRKTAPNQEDVISRKKRQWILKANSKREVNKTKYL</sequence>
<proteinExistence type="predicted"/>